<dbReference type="Proteomes" id="UP001499947">
    <property type="component" value="Unassembled WGS sequence"/>
</dbReference>
<name>A0ABN2IKT5_9ACTN</name>
<gene>
    <name evidence="1" type="ORF">GCM10009680_54800</name>
</gene>
<accession>A0ABN2IKT5</accession>
<evidence type="ECO:0000313" key="2">
    <source>
        <dbReference type="Proteomes" id="UP001499947"/>
    </source>
</evidence>
<keyword evidence="2" id="KW-1185">Reference proteome</keyword>
<reference evidence="1 2" key="1">
    <citation type="journal article" date="2019" name="Int. J. Syst. Evol. Microbiol.">
        <title>The Global Catalogue of Microorganisms (GCM) 10K type strain sequencing project: providing services to taxonomists for standard genome sequencing and annotation.</title>
        <authorList>
            <consortium name="The Broad Institute Genomics Platform"/>
            <consortium name="The Broad Institute Genome Sequencing Center for Infectious Disease"/>
            <person name="Wu L."/>
            <person name="Ma J."/>
        </authorList>
    </citation>
    <scope>NUCLEOTIDE SEQUENCE [LARGE SCALE GENOMIC DNA]</scope>
    <source>
        <strain evidence="1 2">JCM 13244</strain>
    </source>
</reference>
<organism evidence="1 2">
    <name type="scientific">Streptomyces yatensis</name>
    <dbReference type="NCBI Taxonomy" id="155177"/>
    <lineage>
        <taxon>Bacteria</taxon>
        <taxon>Bacillati</taxon>
        <taxon>Actinomycetota</taxon>
        <taxon>Actinomycetes</taxon>
        <taxon>Kitasatosporales</taxon>
        <taxon>Streptomycetaceae</taxon>
        <taxon>Streptomyces</taxon>
        <taxon>Streptomyces violaceusniger group</taxon>
    </lineage>
</organism>
<evidence type="ECO:0000313" key="1">
    <source>
        <dbReference type="EMBL" id="GAA1707045.1"/>
    </source>
</evidence>
<dbReference type="EMBL" id="BAAALR010000061">
    <property type="protein sequence ID" value="GAA1707045.1"/>
    <property type="molecule type" value="Genomic_DNA"/>
</dbReference>
<proteinExistence type="predicted"/>
<sequence length="58" mass="6207">MGAHCQEACQAPWTSTNTVPEAGWASLTGWESFDGILGLMALMENSPPPRSGVIHHDI</sequence>
<comment type="caution">
    <text evidence="1">The sequence shown here is derived from an EMBL/GenBank/DDBJ whole genome shotgun (WGS) entry which is preliminary data.</text>
</comment>
<protein>
    <submittedName>
        <fullName evidence="1">Uncharacterized protein</fullName>
    </submittedName>
</protein>